<dbReference type="OrthoDB" id="1858978at2759"/>
<dbReference type="InterPro" id="IPR004314">
    <property type="entry name" value="Neprosin"/>
</dbReference>
<accession>A0A8I6YNB7</accession>
<keyword evidence="4" id="KW-1185">Reference proteome</keyword>
<reference evidence="3" key="2">
    <citation type="submission" date="2020-10" db="EMBL/GenBank/DDBJ databases">
        <authorList>
            <person name="Scholz U."/>
            <person name="Mascher M."/>
            <person name="Fiebig A."/>
        </authorList>
    </citation>
    <scope>NUCLEOTIDE SEQUENCE [LARGE SCALE GENOMIC DNA]</scope>
    <source>
        <strain evidence="3">cv. Morex</strain>
    </source>
</reference>
<feature type="domain" description="Neprosin PEP catalytic" evidence="2">
    <location>
        <begin position="130"/>
        <end position="380"/>
    </location>
</feature>
<dbReference type="Pfam" id="PF14365">
    <property type="entry name" value="Neprosin_AP"/>
    <property type="match status" value="1"/>
</dbReference>
<dbReference type="Proteomes" id="UP000011116">
    <property type="component" value="Chromosome 6H"/>
</dbReference>
<dbReference type="PROSITE" id="PS52045">
    <property type="entry name" value="NEPROSIN_PEP_CD"/>
    <property type="match status" value="1"/>
</dbReference>
<dbReference type="Gramene" id="HORVU.MOREX.r2.6HG0517810.1">
    <property type="protein sequence ID" value="HORVU.MOREX.r2.6HG0517810.1"/>
    <property type="gene ID" value="HORVU.MOREX.r2.6HG0517810"/>
</dbReference>
<dbReference type="PANTHER" id="PTHR31589:SF192">
    <property type="entry name" value="NEPROSIN DOMAIN-CONTAINING PROTEIN"/>
    <property type="match status" value="1"/>
</dbReference>
<dbReference type="InterPro" id="IPR025521">
    <property type="entry name" value="Neprosin_propep"/>
</dbReference>
<dbReference type="KEGG" id="hvg:123403307"/>
<feature type="chain" id="PRO_5035237142" description="Neprosin PEP catalytic domain-containing protein" evidence="1">
    <location>
        <begin position="23"/>
        <end position="381"/>
    </location>
</feature>
<evidence type="ECO:0000259" key="2">
    <source>
        <dbReference type="PROSITE" id="PS52045"/>
    </source>
</evidence>
<dbReference type="AlphaFoldDB" id="A0A8I6YNB7"/>
<dbReference type="RefSeq" id="XP_044953193.1">
    <property type="nucleotide sequence ID" value="XM_045097258.1"/>
</dbReference>
<proteinExistence type="predicted"/>
<evidence type="ECO:0000256" key="1">
    <source>
        <dbReference type="SAM" id="SignalP"/>
    </source>
</evidence>
<dbReference type="InterPro" id="IPR053168">
    <property type="entry name" value="Glutamic_endopeptidase"/>
</dbReference>
<dbReference type="Pfam" id="PF03080">
    <property type="entry name" value="Neprosin"/>
    <property type="match status" value="1"/>
</dbReference>
<gene>
    <name evidence="3" type="primary">LOC123403307</name>
</gene>
<reference evidence="4" key="1">
    <citation type="journal article" date="2012" name="Nature">
        <title>A physical, genetic and functional sequence assembly of the barley genome.</title>
        <authorList>
            <consortium name="The International Barley Genome Sequencing Consortium"/>
            <person name="Mayer K.F."/>
            <person name="Waugh R."/>
            <person name="Brown J.W."/>
            <person name="Schulman A."/>
            <person name="Langridge P."/>
            <person name="Platzer M."/>
            <person name="Fincher G.B."/>
            <person name="Muehlbauer G.J."/>
            <person name="Sato K."/>
            <person name="Close T.J."/>
            <person name="Wise R.P."/>
            <person name="Stein N."/>
        </authorList>
    </citation>
    <scope>NUCLEOTIDE SEQUENCE [LARGE SCALE GENOMIC DNA]</scope>
    <source>
        <strain evidence="4">cv. Morex</strain>
    </source>
</reference>
<reference evidence="3" key="3">
    <citation type="submission" date="2022-01" db="UniProtKB">
        <authorList>
            <consortium name="EnsemblPlants"/>
        </authorList>
    </citation>
    <scope>IDENTIFICATION</scope>
    <source>
        <strain evidence="3">subsp. vulgare</strain>
    </source>
</reference>
<dbReference type="SMR" id="A0A8I6YNB7"/>
<dbReference type="PANTHER" id="PTHR31589">
    <property type="entry name" value="PROTEIN, PUTATIVE (DUF239)-RELATED-RELATED"/>
    <property type="match status" value="1"/>
</dbReference>
<evidence type="ECO:0000313" key="3">
    <source>
        <dbReference type="EnsemblPlants" id="HORVU.MOREX.r3.6HG0624010.1"/>
    </source>
</evidence>
<organism evidence="3 4">
    <name type="scientific">Hordeum vulgare subsp. vulgare</name>
    <name type="common">Domesticated barley</name>
    <dbReference type="NCBI Taxonomy" id="112509"/>
    <lineage>
        <taxon>Eukaryota</taxon>
        <taxon>Viridiplantae</taxon>
        <taxon>Streptophyta</taxon>
        <taxon>Embryophyta</taxon>
        <taxon>Tracheophyta</taxon>
        <taxon>Spermatophyta</taxon>
        <taxon>Magnoliopsida</taxon>
        <taxon>Liliopsida</taxon>
        <taxon>Poales</taxon>
        <taxon>Poaceae</taxon>
        <taxon>BOP clade</taxon>
        <taxon>Pooideae</taxon>
        <taxon>Triticodae</taxon>
        <taxon>Triticeae</taxon>
        <taxon>Hordeinae</taxon>
        <taxon>Hordeum</taxon>
    </lineage>
</organism>
<protein>
    <recommendedName>
        <fullName evidence="2">Neprosin PEP catalytic domain-containing protein</fullName>
    </recommendedName>
</protein>
<dbReference type="GeneID" id="123403307"/>
<sequence length="381" mass="42805">MKETQAISVTLLMSFLVLATRGKDVRYRRQEEENTQILAYRRVNKTIEMKDGDVYDCIDVNEQPAFNHPLLKDHKIQMKPSYFPVWTDMETLLSDSYSQVQPSSIECPTGTVPIMRTNISGSIPTHSINGLSNDWQWESAGLKYTGDAYGTRAILNVWEPKVNKRSQDYSALWLQMENGGALQTDRIGAGLRVSPSLSGDTFVRLHIAWYDGYSRKSCVDFSCPGFVQVHRHIGPGSRIERTSIYGGQQRIVGVQIFKDPISKYWWVSYNKIPIGYWPSGLFEFLRDKGAIAFWGGVVEGPTAQSNSPQMGSGHFASEGFGKAAYISNIEIADDKARFVTPDRSRMEHGSSDLSKYTTGLFDITRDFGMHIYYGGPGSNRA</sequence>
<keyword evidence="1" id="KW-0732">Signal</keyword>
<name>A0A8I6YNB7_HORVV</name>
<dbReference type="EnsemblPlants" id="HORVU.MOREX.r3.6HG0624010.1">
    <property type="protein sequence ID" value="HORVU.MOREX.r3.6HG0624010.1"/>
    <property type="gene ID" value="HORVU.MOREX.r3.6HG0624010"/>
</dbReference>
<evidence type="ECO:0000313" key="4">
    <source>
        <dbReference type="Proteomes" id="UP000011116"/>
    </source>
</evidence>
<feature type="signal peptide" evidence="1">
    <location>
        <begin position="1"/>
        <end position="22"/>
    </location>
</feature>
<dbReference type="Gramene" id="HORVU.MOREX.r3.6HG0624010.1">
    <property type="protein sequence ID" value="HORVU.MOREX.r3.6HG0624010.1"/>
    <property type="gene ID" value="HORVU.MOREX.r3.6HG0624010"/>
</dbReference>